<name>A0A9P4LTC8_9PLEO</name>
<dbReference type="InterPro" id="IPR050466">
    <property type="entry name" value="Carboxylest/Gibb_receptor"/>
</dbReference>
<comment type="caution">
    <text evidence="2">The sequence shown here is derived from an EMBL/GenBank/DDBJ whole genome shotgun (WGS) entry which is preliminary data.</text>
</comment>
<accession>A0A9P4LTC8</accession>
<proteinExistence type="predicted"/>
<evidence type="ECO:0000313" key="3">
    <source>
        <dbReference type="Proteomes" id="UP000799777"/>
    </source>
</evidence>
<feature type="domain" description="Alpha/beta hydrolase fold-3" evidence="1">
    <location>
        <begin position="66"/>
        <end position="269"/>
    </location>
</feature>
<dbReference type="OrthoDB" id="408631at2759"/>
<dbReference type="SUPFAM" id="SSF53474">
    <property type="entry name" value="alpha/beta-Hydrolases"/>
    <property type="match status" value="1"/>
</dbReference>
<dbReference type="InterPro" id="IPR013094">
    <property type="entry name" value="AB_hydrolase_3"/>
</dbReference>
<dbReference type="PANTHER" id="PTHR23024:SF242">
    <property type="entry name" value="ALPHA_BETA HYDROLASE FOLD-3 DOMAIN-CONTAINING PROTEIN-RELATED"/>
    <property type="match status" value="1"/>
</dbReference>
<dbReference type="Pfam" id="PF07859">
    <property type="entry name" value="Abhydrolase_3"/>
    <property type="match status" value="1"/>
</dbReference>
<dbReference type="PANTHER" id="PTHR23024">
    <property type="entry name" value="ARYLACETAMIDE DEACETYLASE"/>
    <property type="match status" value="1"/>
</dbReference>
<protein>
    <submittedName>
        <fullName evidence="2">Esterase/lipase</fullName>
    </submittedName>
</protein>
<sequence>MAQFLTSIRNKVFATLIRQGAGCGFGARAIPTQHDEILQIPSRDEGIPIKVHVYKSKNPTTPSPVLINFHGSGFVIPMHGSDDDFCLHVAKSTPYTVLDVQYRLAPENMFPAGAQDAEDVVRYVLSRPQEFDVKNVSVSGFSAGANFALGLAGAVFPRDIFRHVVAFYPPVNLAKDPGTKVAPDPSGRPIPAYIAGVFNDCYLPVGVARDQPLVSPSFIEAERWPDSMLVITCAQDNLAPEAEELVEKIKGVGGSGVRHERMEGVGHAWDKEAKAGTVQEERKRRAYALAAEILTK</sequence>
<dbReference type="EMBL" id="ML978157">
    <property type="protein sequence ID" value="KAF2035657.1"/>
    <property type="molecule type" value="Genomic_DNA"/>
</dbReference>
<dbReference type="Proteomes" id="UP000799777">
    <property type="component" value="Unassembled WGS sequence"/>
</dbReference>
<evidence type="ECO:0000313" key="2">
    <source>
        <dbReference type="EMBL" id="KAF2035657.1"/>
    </source>
</evidence>
<dbReference type="InterPro" id="IPR029058">
    <property type="entry name" value="AB_hydrolase_fold"/>
</dbReference>
<evidence type="ECO:0000259" key="1">
    <source>
        <dbReference type="Pfam" id="PF07859"/>
    </source>
</evidence>
<dbReference type="GO" id="GO:0016787">
    <property type="term" value="F:hydrolase activity"/>
    <property type="evidence" value="ECO:0007669"/>
    <property type="project" value="InterPro"/>
</dbReference>
<keyword evidence="3" id="KW-1185">Reference proteome</keyword>
<organism evidence="2 3">
    <name type="scientific">Setomelanomma holmii</name>
    <dbReference type="NCBI Taxonomy" id="210430"/>
    <lineage>
        <taxon>Eukaryota</taxon>
        <taxon>Fungi</taxon>
        <taxon>Dikarya</taxon>
        <taxon>Ascomycota</taxon>
        <taxon>Pezizomycotina</taxon>
        <taxon>Dothideomycetes</taxon>
        <taxon>Pleosporomycetidae</taxon>
        <taxon>Pleosporales</taxon>
        <taxon>Pleosporineae</taxon>
        <taxon>Phaeosphaeriaceae</taxon>
        <taxon>Setomelanomma</taxon>
    </lineage>
</organism>
<dbReference type="AlphaFoldDB" id="A0A9P4LTC8"/>
<dbReference type="Gene3D" id="3.40.50.1820">
    <property type="entry name" value="alpha/beta hydrolase"/>
    <property type="match status" value="1"/>
</dbReference>
<reference evidence="2" key="1">
    <citation type="journal article" date="2020" name="Stud. Mycol.">
        <title>101 Dothideomycetes genomes: a test case for predicting lifestyles and emergence of pathogens.</title>
        <authorList>
            <person name="Haridas S."/>
            <person name="Albert R."/>
            <person name="Binder M."/>
            <person name="Bloem J."/>
            <person name="Labutti K."/>
            <person name="Salamov A."/>
            <person name="Andreopoulos B."/>
            <person name="Baker S."/>
            <person name="Barry K."/>
            <person name="Bills G."/>
            <person name="Bluhm B."/>
            <person name="Cannon C."/>
            <person name="Castanera R."/>
            <person name="Culley D."/>
            <person name="Daum C."/>
            <person name="Ezra D."/>
            <person name="Gonzalez J."/>
            <person name="Henrissat B."/>
            <person name="Kuo A."/>
            <person name="Liang C."/>
            <person name="Lipzen A."/>
            <person name="Lutzoni F."/>
            <person name="Magnuson J."/>
            <person name="Mondo S."/>
            <person name="Nolan M."/>
            <person name="Ohm R."/>
            <person name="Pangilinan J."/>
            <person name="Park H.-J."/>
            <person name="Ramirez L."/>
            <person name="Alfaro M."/>
            <person name="Sun H."/>
            <person name="Tritt A."/>
            <person name="Yoshinaga Y."/>
            <person name="Zwiers L.-H."/>
            <person name="Turgeon B."/>
            <person name="Goodwin S."/>
            <person name="Spatafora J."/>
            <person name="Crous P."/>
            <person name="Grigoriev I."/>
        </authorList>
    </citation>
    <scope>NUCLEOTIDE SEQUENCE</scope>
    <source>
        <strain evidence="2">CBS 110217</strain>
    </source>
</reference>
<gene>
    <name evidence="2" type="ORF">EK21DRAFT_54440</name>
</gene>